<dbReference type="UniPathway" id="UPA00988"/>
<dbReference type="InterPro" id="IPR036322">
    <property type="entry name" value="WD40_repeat_dom_sf"/>
</dbReference>
<evidence type="ECO:0000256" key="1">
    <source>
        <dbReference type="ARBA" id="ARBA00004123"/>
    </source>
</evidence>
<dbReference type="SUPFAM" id="SSF50998">
    <property type="entry name" value="Quinoprotein alcohol dehydrogenase-like"/>
    <property type="match status" value="1"/>
</dbReference>
<evidence type="ECO:0000256" key="4">
    <source>
        <dbReference type="ARBA" id="ARBA00005881"/>
    </source>
</evidence>
<dbReference type="SMART" id="SM00320">
    <property type="entry name" value="WD40"/>
    <property type="match status" value="9"/>
</dbReference>
<dbReference type="PANTHER" id="PTHR44111">
    <property type="entry name" value="ELONGATOR COMPLEX PROTEIN 2"/>
    <property type="match status" value="1"/>
</dbReference>
<keyword evidence="12" id="KW-1185">Reference proteome</keyword>
<evidence type="ECO:0000256" key="5">
    <source>
        <dbReference type="ARBA" id="ARBA00020267"/>
    </source>
</evidence>
<evidence type="ECO:0000256" key="9">
    <source>
        <dbReference type="ARBA" id="ARBA00022737"/>
    </source>
</evidence>
<keyword evidence="9" id="KW-0677">Repeat</keyword>
<proteinExistence type="inferred from homology"/>
<reference evidence="11" key="1">
    <citation type="submission" date="2016-04" db="EMBL/GenBank/DDBJ databases">
        <authorList>
            <person name="Nguyen H.D."/>
            <person name="Samba Siva P."/>
            <person name="Cullis J."/>
            <person name="Levesque C.A."/>
            <person name="Hambleton S."/>
        </authorList>
    </citation>
    <scope>NUCLEOTIDE SEQUENCE</scope>
    <source>
        <strain evidence="11">DAOMC 236416</strain>
    </source>
</reference>
<comment type="similarity">
    <text evidence="4">Belongs to the WD repeat ELP2 family.</text>
</comment>
<evidence type="ECO:0000313" key="11">
    <source>
        <dbReference type="EMBL" id="KAE8260443.1"/>
    </source>
</evidence>
<evidence type="ECO:0000256" key="10">
    <source>
        <dbReference type="ARBA" id="ARBA00023242"/>
    </source>
</evidence>
<comment type="pathway">
    <text evidence="3">tRNA modification; 5-methoxycarbonylmethyl-2-thiouridine-tRNA biosynthesis.</text>
</comment>
<dbReference type="PROSITE" id="PS50082">
    <property type="entry name" value="WD_REPEATS_2"/>
    <property type="match status" value="4"/>
</dbReference>
<keyword evidence="7" id="KW-0853">WD repeat</keyword>
<dbReference type="PANTHER" id="PTHR44111:SF1">
    <property type="entry name" value="ELONGATOR COMPLEX PROTEIN 2"/>
    <property type="match status" value="1"/>
</dbReference>
<evidence type="ECO:0000256" key="7">
    <source>
        <dbReference type="ARBA" id="ARBA00022574"/>
    </source>
</evidence>
<sequence length="975" mass="104141">MHAERTLPGALRDAAVSTNLLSGALPASTRSFFLGVHLQLVSQAETRFPQTCMAMADPRTVLIAASANRASFVADAALISTTPSQSIIAYASHKSVAIWSQPLDVSHSGAAKLLPTGFQTEITALQAAQSSERQIAFLLAGSRSGELAILRPHSDSDSWTNIGWPAESSSAHTATVTTVCAVEESPGSRVFLVVTGSADGSVRIWRIHASSAEQDWSISLLQTISAELKGALPLCVQLHRLPSKENSDAFLLALALTKSYIQLWTLDSSASPSTSTRPPFSLALQLSGHEDWVRALAVARISDSELILASGGQDNYVRLWRIARHSDASASLEPASSSKNSSEDYIEKLMRKIELGDEEQDIPGLGSAESASIVQTSSLAANSRAFAIGSGAERQVWVVTMDALLVGHDGWITSLRWHPAFGRPDGSDFQPAALLSTSADNSAIVWAPAATSPDVYVELGSRDAASSIWAPQQRFGELGGGTSLGFYGGLWVSPSSPSFAQEANSSGIGSPLGVFCHAFNGATRLWTPGKDSNGSRRWGPRNAITGHLGPCRSLSWDPTGCMLLSCGSDRTTRLHARFKDLESSAADPSYTWHELARPQTHGYDLNGVAWIDQWSFASAADEKVVRIFTAPASFVQSVKAAGGLDGSENESVLPDSAPIGASVPPLGLSNRAIFDTSLAIDDGPSESGQPIGTATASVAGVFKSPPNEDELYVSTLWPELDKLYGHGYELFTLGTSRPSSLSPKDNPKKGRFVASSCKANSAEHAVIRIHDAEKNWKEVAQLPGHKLSITRIRFHPGGAGYEPNRFVLSSGRDRSWHLHEQVASEAGQADDSSKWRLVTSQQAHARIVWDCAWSEDGTLFATGSRDKTVKVWALSSAGSPSINVDLLATLKLDTACTSVVFGPENLLAVGTERGSILLFRAQDAARNQWHTQQTIPDAHSEAIQELAFRPGHRSEGLFLASAGDDGAVRIFQLLQ</sequence>
<dbReference type="InterPro" id="IPR037289">
    <property type="entry name" value="Elp2"/>
</dbReference>
<dbReference type="Pfam" id="PF00400">
    <property type="entry name" value="WD40"/>
    <property type="match status" value="5"/>
</dbReference>
<keyword evidence="8" id="KW-0819">tRNA processing</keyword>
<gene>
    <name evidence="11" type="ORF">A4X13_0g320</name>
</gene>
<dbReference type="GO" id="GO:0033588">
    <property type="term" value="C:elongator holoenzyme complex"/>
    <property type="evidence" value="ECO:0007669"/>
    <property type="project" value="InterPro"/>
</dbReference>
<keyword evidence="10" id="KW-0539">Nucleus</keyword>
<evidence type="ECO:0000313" key="12">
    <source>
        <dbReference type="Proteomes" id="UP000077521"/>
    </source>
</evidence>
<dbReference type="Gene3D" id="2.130.10.10">
    <property type="entry name" value="YVTN repeat-like/Quinoprotein amine dehydrogenase"/>
    <property type="match status" value="4"/>
</dbReference>
<comment type="caution">
    <text evidence="11">The sequence shown here is derived from an EMBL/GenBank/DDBJ whole genome shotgun (WGS) entry which is preliminary data.</text>
</comment>
<comment type="subcellular location">
    <subcellularLocation>
        <location evidence="2">Cytoplasm</location>
    </subcellularLocation>
    <subcellularLocation>
        <location evidence="1">Nucleus</location>
    </subcellularLocation>
</comment>
<dbReference type="Proteomes" id="UP000077521">
    <property type="component" value="Unassembled WGS sequence"/>
</dbReference>
<dbReference type="EMBL" id="LWDF02000010">
    <property type="protein sequence ID" value="KAE8260443.1"/>
    <property type="molecule type" value="Genomic_DNA"/>
</dbReference>
<dbReference type="AlphaFoldDB" id="A0A177TRD9"/>
<evidence type="ECO:0000256" key="8">
    <source>
        <dbReference type="ARBA" id="ARBA00022694"/>
    </source>
</evidence>
<evidence type="ECO:0000256" key="6">
    <source>
        <dbReference type="ARBA" id="ARBA00022490"/>
    </source>
</evidence>
<dbReference type="GO" id="GO:0002098">
    <property type="term" value="P:tRNA wobble uridine modification"/>
    <property type="evidence" value="ECO:0007669"/>
    <property type="project" value="InterPro"/>
</dbReference>
<name>A0A177TRD9_9BASI</name>
<dbReference type="InterPro" id="IPR001680">
    <property type="entry name" value="WD40_rpt"/>
</dbReference>
<keyword evidence="6" id="KW-0963">Cytoplasm</keyword>
<dbReference type="InterPro" id="IPR015943">
    <property type="entry name" value="WD40/YVTN_repeat-like_dom_sf"/>
</dbReference>
<dbReference type="InterPro" id="IPR011047">
    <property type="entry name" value="Quinoprotein_ADH-like_sf"/>
</dbReference>
<dbReference type="PROSITE" id="PS50294">
    <property type="entry name" value="WD_REPEATS_REGION"/>
    <property type="match status" value="2"/>
</dbReference>
<accession>A0A177TRD9</accession>
<protein>
    <recommendedName>
        <fullName evidence="5">Elongator complex protein 2</fullName>
    </recommendedName>
</protein>
<evidence type="ECO:0000256" key="2">
    <source>
        <dbReference type="ARBA" id="ARBA00004496"/>
    </source>
</evidence>
<dbReference type="SUPFAM" id="SSF50978">
    <property type="entry name" value="WD40 repeat-like"/>
    <property type="match status" value="1"/>
</dbReference>
<reference evidence="11" key="2">
    <citation type="journal article" date="2019" name="IMA Fungus">
        <title>Genome sequencing and comparison of five Tilletia species to identify candidate genes for the detection of regulated species infecting wheat.</title>
        <authorList>
            <person name="Nguyen H.D.T."/>
            <person name="Sultana T."/>
            <person name="Kesanakurti P."/>
            <person name="Hambleton S."/>
        </authorList>
    </citation>
    <scope>NUCLEOTIDE SEQUENCE</scope>
    <source>
        <strain evidence="11">DAOMC 236416</strain>
    </source>
</reference>
<dbReference type="GO" id="GO:0005634">
    <property type="term" value="C:nucleus"/>
    <property type="evidence" value="ECO:0007669"/>
    <property type="project" value="UniProtKB-SubCell"/>
</dbReference>
<dbReference type="GO" id="GO:0005737">
    <property type="term" value="C:cytoplasm"/>
    <property type="evidence" value="ECO:0007669"/>
    <property type="project" value="UniProtKB-SubCell"/>
</dbReference>
<organism evidence="11 12">
    <name type="scientific">Tilletia indica</name>
    <dbReference type="NCBI Taxonomy" id="43049"/>
    <lineage>
        <taxon>Eukaryota</taxon>
        <taxon>Fungi</taxon>
        <taxon>Dikarya</taxon>
        <taxon>Basidiomycota</taxon>
        <taxon>Ustilaginomycotina</taxon>
        <taxon>Exobasidiomycetes</taxon>
        <taxon>Tilletiales</taxon>
        <taxon>Tilletiaceae</taxon>
        <taxon>Tilletia</taxon>
    </lineage>
</organism>
<evidence type="ECO:0000256" key="3">
    <source>
        <dbReference type="ARBA" id="ARBA00005043"/>
    </source>
</evidence>